<protein>
    <recommendedName>
        <fullName evidence="1">RNase H type-1 domain-containing protein</fullName>
    </recommendedName>
</protein>
<dbReference type="InterPro" id="IPR002156">
    <property type="entry name" value="RNaseH_domain"/>
</dbReference>
<dbReference type="SUPFAM" id="SSF53098">
    <property type="entry name" value="Ribonuclease H-like"/>
    <property type="match status" value="1"/>
</dbReference>
<dbReference type="InterPro" id="IPR053151">
    <property type="entry name" value="RNase_H-like"/>
</dbReference>
<keyword evidence="3" id="KW-1185">Reference proteome</keyword>
<dbReference type="InterPro" id="IPR036397">
    <property type="entry name" value="RNaseH_sf"/>
</dbReference>
<dbReference type="PANTHER" id="PTHR47723">
    <property type="entry name" value="OS05G0353850 PROTEIN"/>
    <property type="match status" value="1"/>
</dbReference>
<proteinExistence type="predicted"/>
<dbReference type="InterPro" id="IPR012337">
    <property type="entry name" value="RNaseH-like_sf"/>
</dbReference>
<dbReference type="GO" id="GO:0003676">
    <property type="term" value="F:nucleic acid binding"/>
    <property type="evidence" value="ECO:0007669"/>
    <property type="project" value="InterPro"/>
</dbReference>
<dbReference type="Gene3D" id="3.30.420.10">
    <property type="entry name" value="Ribonuclease H-like superfamily/Ribonuclease H"/>
    <property type="match status" value="1"/>
</dbReference>
<dbReference type="EMBL" id="JAIQCV010000003">
    <property type="protein sequence ID" value="KAH1115540.1"/>
    <property type="molecule type" value="Genomic_DNA"/>
</dbReference>
<gene>
    <name evidence="2" type="ORF">J1N35_008918</name>
</gene>
<evidence type="ECO:0000313" key="2">
    <source>
        <dbReference type="EMBL" id="KAH1115540.1"/>
    </source>
</evidence>
<dbReference type="InterPro" id="IPR044730">
    <property type="entry name" value="RNase_H-like_dom_plant"/>
</dbReference>
<dbReference type="Pfam" id="PF13456">
    <property type="entry name" value="RVT_3"/>
    <property type="match status" value="1"/>
</dbReference>
<name>A0A9D3WBQ5_9ROSI</name>
<dbReference type="OrthoDB" id="1002604at2759"/>
<accession>A0A9D3WBQ5</accession>
<dbReference type="Proteomes" id="UP000828251">
    <property type="component" value="Unassembled WGS sequence"/>
</dbReference>
<comment type="caution">
    <text evidence="2">The sequence shown here is derived from an EMBL/GenBank/DDBJ whole genome shotgun (WGS) entry which is preliminary data.</text>
</comment>
<dbReference type="CDD" id="cd06222">
    <property type="entry name" value="RNase_H_like"/>
    <property type="match status" value="1"/>
</dbReference>
<evidence type="ECO:0000313" key="3">
    <source>
        <dbReference type="Proteomes" id="UP000828251"/>
    </source>
</evidence>
<feature type="domain" description="RNase H type-1" evidence="1">
    <location>
        <begin position="44"/>
        <end position="119"/>
    </location>
</feature>
<dbReference type="AlphaFoldDB" id="A0A9D3WBQ5"/>
<organism evidence="2 3">
    <name type="scientific">Gossypium stocksii</name>
    <dbReference type="NCBI Taxonomy" id="47602"/>
    <lineage>
        <taxon>Eukaryota</taxon>
        <taxon>Viridiplantae</taxon>
        <taxon>Streptophyta</taxon>
        <taxon>Embryophyta</taxon>
        <taxon>Tracheophyta</taxon>
        <taxon>Spermatophyta</taxon>
        <taxon>Magnoliopsida</taxon>
        <taxon>eudicotyledons</taxon>
        <taxon>Gunneridae</taxon>
        <taxon>Pentapetalae</taxon>
        <taxon>rosids</taxon>
        <taxon>malvids</taxon>
        <taxon>Malvales</taxon>
        <taxon>Malvaceae</taxon>
        <taxon>Malvoideae</taxon>
        <taxon>Gossypium</taxon>
    </lineage>
</organism>
<sequence>MVTCRALAGASAYFALSPEIKVRYPPSIVPVPWQGPTLEWQKLNTNGSSQGNPGKAGVGAIIRDHKGNWAKRCSRHIPKANSVEAELCALRDGLKLAVNLNITHLEIEVDATSIISLIPNTIVS</sequence>
<evidence type="ECO:0000259" key="1">
    <source>
        <dbReference type="Pfam" id="PF13456"/>
    </source>
</evidence>
<reference evidence="2 3" key="1">
    <citation type="journal article" date="2021" name="Plant Biotechnol. J.">
        <title>Multi-omics assisted identification of the key and species-specific regulatory components of drought-tolerant mechanisms in Gossypium stocksii.</title>
        <authorList>
            <person name="Yu D."/>
            <person name="Ke L."/>
            <person name="Zhang D."/>
            <person name="Wu Y."/>
            <person name="Sun Y."/>
            <person name="Mei J."/>
            <person name="Sun J."/>
            <person name="Sun Y."/>
        </authorList>
    </citation>
    <scope>NUCLEOTIDE SEQUENCE [LARGE SCALE GENOMIC DNA]</scope>
    <source>
        <strain evidence="3">cv. E1</strain>
        <tissue evidence="2">Leaf</tissue>
    </source>
</reference>
<dbReference type="PANTHER" id="PTHR47723:SF19">
    <property type="entry name" value="POLYNUCLEOTIDYL TRANSFERASE, RIBONUCLEASE H-LIKE SUPERFAMILY PROTEIN"/>
    <property type="match status" value="1"/>
</dbReference>
<dbReference type="GO" id="GO:0004523">
    <property type="term" value="F:RNA-DNA hybrid ribonuclease activity"/>
    <property type="evidence" value="ECO:0007669"/>
    <property type="project" value="InterPro"/>
</dbReference>